<dbReference type="Gene3D" id="2.40.50.140">
    <property type="entry name" value="Nucleic acid-binding proteins"/>
    <property type="match status" value="3"/>
</dbReference>
<dbReference type="GO" id="GO:0043047">
    <property type="term" value="F:single-stranded telomeric DNA binding"/>
    <property type="evidence" value="ECO:0000318"/>
    <property type="project" value="GO_Central"/>
</dbReference>
<keyword evidence="5" id="KW-0238">DNA-binding</keyword>
<evidence type="ECO:0000256" key="5">
    <source>
        <dbReference type="ARBA" id="ARBA00023125"/>
    </source>
</evidence>
<evidence type="ECO:0000256" key="6">
    <source>
        <dbReference type="SAM" id="MobiDB-lite"/>
    </source>
</evidence>
<sequence>MCFAGLMEFKELFGSFTGHRVENRSTGMRYGSTGSARSEKSPIPTLEARIWHFLPSESIPKVPIPLHIRVIKKWKTQTMDYLKSQTTDQDLCYLFVDKHGAAIEATANPKKETYFDSKLKIGSCYKVGEYISTKSREYMKVVPHDASLRLGTMTTFEPLHDNSIPTYYYNFATYDMLASRKAHPRPLTDYIGRVETVSPPLRRACKNIIKVKIQDEWKNVIEITFWMQTMFPYEKEKAVGQLLAVTATIVTTFQDNLQLESTDATTAVLNPPIPELQSYIYKFSKLERSETVGQRKPVLPIAEIKAKYRQDTTRTKFTCKATVTEITADRKWFYVTCPKCKGKVHLQRAEIPRFVCEDDGHVPNPTFMYCVNTTIEDESDEAKAVFFNEAMEQMLEKSCYDMVVEDGHTDPETTLADIYKIRGKTAVLDISMKQDNSMAVNKVEVPPAIIPSTPDPKTATTKRSAPDSPGIANATTCNLKTSSIPLSVFVVLYAKLKLFADCSESLLVIKFKRFQNL</sequence>
<gene>
    <name evidence="8" type="ORF">HanXRQr2_Chr09g0414441</name>
</gene>
<dbReference type="InterPro" id="IPR047192">
    <property type="entry name" value="Euk_RPA1_DBD_C"/>
</dbReference>
<dbReference type="InterPro" id="IPR012340">
    <property type="entry name" value="NA-bd_OB-fold"/>
</dbReference>
<evidence type="ECO:0000313" key="8">
    <source>
        <dbReference type="EMBL" id="KAF5793169.1"/>
    </source>
</evidence>
<dbReference type="CDD" id="cd04476">
    <property type="entry name" value="RPA1_DBD_C"/>
    <property type="match status" value="1"/>
</dbReference>
<dbReference type="GO" id="GO:0006289">
    <property type="term" value="P:nucleotide-excision repair"/>
    <property type="evidence" value="ECO:0000318"/>
    <property type="project" value="GO_Central"/>
</dbReference>
<dbReference type="GO" id="GO:0008270">
    <property type="term" value="F:zinc ion binding"/>
    <property type="evidence" value="ECO:0007669"/>
    <property type="project" value="UniProtKB-KW"/>
</dbReference>
<dbReference type="GO" id="GO:0051321">
    <property type="term" value="P:meiotic cell cycle"/>
    <property type="evidence" value="ECO:0000318"/>
    <property type="project" value="GO_Central"/>
</dbReference>
<reference evidence="8" key="2">
    <citation type="submission" date="2020-06" db="EMBL/GenBank/DDBJ databases">
        <title>Helianthus annuus Genome sequencing and assembly Release 2.</title>
        <authorList>
            <person name="Gouzy J."/>
            <person name="Langlade N."/>
            <person name="Munos S."/>
        </authorList>
    </citation>
    <scope>NUCLEOTIDE SEQUENCE</scope>
    <source>
        <tissue evidence="8">Leaves</tissue>
    </source>
</reference>
<evidence type="ECO:0000256" key="2">
    <source>
        <dbReference type="ARBA" id="ARBA00022723"/>
    </source>
</evidence>
<dbReference type="GO" id="GO:0003684">
    <property type="term" value="F:damaged DNA binding"/>
    <property type="evidence" value="ECO:0000318"/>
    <property type="project" value="GO_Central"/>
</dbReference>
<dbReference type="GO" id="GO:0007004">
    <property type="term" value="P:telomere maintenance via telomerase"/>
    <property type="evidence" value="ECO:0000318"/>
    <property type="project" value="GO_Central"/>
</dbReference>
<dbReference type="EMBL" id="MNCJ02000324">
    <property type="protein sequence ID" value="KAF5793169.1"/>
    <property type="molecule type" value="Genomic_DNA"/>
</dbReference>
<dbReference type="Pfam" id="PF08646">
    <property type="entry name" value="Rep_fac-A_C"/>
    <property type="match status" value="1"/>
</dbReference>
<dbReference type="PANTHER" id="PTHR47165">
    <property type="entry name" value="OS03G0429900 PROTEIN"/>
    <property type="match status" value="1"/>
</dbReference>
<dbReference type="GO" id="GO:0000724">
    <property type="term" value="P:double-strand break repair via homologous recombination"/>
    <property type="evidence" value="ECO:0000318"/>
    <property type="project" value="GO_Central"/>
</dbReference>
<organism evidence="8 9">
    <name type="scientific">Helianthus annuus</name>
    <name type="common">Common sunflower</name>
    <dbReference type="NCBI Taxonomy" id="4232"/>
    <lineage>
        <taxon>Eukaryota</taxon>
        <taxon>Viridiplantae</taxon>
        <taxon>Streptophyta</taxon>
        <taxon>Embryophyta</taxon>
        <taxon>Tracheophyta</taxon>
        <taxon>Spermatophyta</taxon>
        <taxon>Magnoliopsida</taxon>
        <taxon>eudicotyledons</taxon>
        <taxon>Gunneridae</taxon>
        <taxon>Pentapetalae</taxon>
        <taxon>asterids</taxon>
        <taxon>campanulids</taxon>
        <taxon>Asterales</taxon>
        <taxon>Asteraceae</taxon>
        <taxon>Asteroideae</taxon>
        <taxon>Heliantheae alliance</taxon>
        <taxon>Heliantheae</taxon>
        <taxon>Helianthus</taxon>
    </lineage>
</organism>
<evidence type="ECO:0000256" key="4">
    <source>
        <dbReference type="ARBA" id="ARBA00022833"/>
    </source>
</evidence>
<dbReference type="InterPro" id="IPR013955">
    <property type="entry name" value="Rep_factor-A_C"/>
</dbReference>
<keyword evidence="9" id="KW-1185">Reference proteome</keyword>
<protein>
    <submittedName>
        <fullName evidence="8">Nucleic acid-binding, replication factor A</fullName>
    </submittedName>
</protein>
<evidence type="ECO:0000256" key="3">
    <source>
        <dbReference type="ARBA" id="ARBA00022771"/>
    </source>
</evidence>
<dbReference type="GO" id="GO:0006260">
    <property type="term" value="P:DNA replication"/>
    <property type="evidence" value="ECO:0000318"/>
    <property type="project" value="GO_Central"/>
</dbReference>
<feature type="region of interest" description="Disordered" evidence="6">
    <location>
        <begin position="450"/>
        <end position="471"/>
    </location>
</feature>
<name>A0A9K3IBJ0_HELAN</name>
<dbReference type="SUPFAM" id="SSF50249">
    <property type="entry name" value="Nucleic acid-binding proteins"/>
    <property type="match status" value="2"/>
</dbReference>
<keyword evidence="3" id="KW-0863">Zinc-finger</keyword>
<comment type="similarity">
    <text evidence="1">Belongs to the replication factor A protein 1 family.</text>
</comment>
<dbReference type="AlphaFoldDB" id="A0A9K3IBJ0"/>
<dbReference type="Gramene" id="mRNA:HanXRQr2_Chr09g0414441">
    <property type="protein sequence ID" value="mRNA:HanXRQr2_Chr09g0414441"/>
    <property type="gene ID" value="HanXRQr2_Chr09g0414441"/>
</dbReference>
<comment type="caution">
    <text evidence="8">The sequence shown here is derived from an EMBL/GenBank/DDBJ whole genome shotgun (WGS) entry which is preliminary data.</text>
</comment>
<evidence type="ECO:0000313" key="9">
    <source>
        <dbReference type="Proteomes" id="UP000215914"/>
    </source>
</evidence>
<keyword evidence="2" id="KW-0479">Metal-binding</keyword>
<accession>A0A9K3IBJ0</accession>
<proteinExistence type="inferred from homology"/>
<feature type="domain" description="Replication factor A C-terminal" evidence="7">
    <location>
        <begin position="317"/>
        <end position="443"/>
    </location>
</feature>
<dbReference type="Proteomes" id="UP000215914">
    <property type="component" value="Unassembled WGS sequence"/>
</dbReference>
<keyword evidence="4" id="KW-0862">Zinc</keyword>
<evidence type="ECO:0000256" key="1">
    <source>
        <dbReference type="ARBA" id="ARBA00005690"/>
    </source>
</evidence>
<dbReference type="PANTHER" id="PTHR47165:SF4">
    <property type="entry name" value="OS03G0429900 PROTEIN"/>
    <property type="match status" value="1"/>
</dbReference>
<dbReference type="GO" id="GO:0005662">
    <property type="term" value="C:DNA replication factor A complex"/>
    <property type="evidence" value="ECO:0000318"/>
    <property type="project" value="GO_Central"/>
</dbReference>
<dbReference type="CDD" id="cd03524">
    <property type="entry name" value="RPA2_OBF_family"/>
    <property type="match status" value="1"/>
</dbReference>
<evidence type="ECO:0000259" key="7">
    <source>
        <dbReference type="Pfam" id="PF08646"/>
    </source>
</evidence>
<reference evidence="8" key="1">
    <citation type="journal article" date="2017" name="Nature">
        <title>The sunflower genome provides insights into oil metabolism, flowering and Asterid evolution.</title>
        <authorList>
            <person name="Badouin H."/>
            <person name="Gouzy J."/>
            <person name="Grassa C.J."/>
            <person name="Murat F."/>
            <person name="Staton S.E."/>
            <person name="Cottret L."/>
            <person name="Lelandais-Briere C."/>
            <person name="Owens G.L."/>
            <person name="Carrere S."/>
            <person name="Mayjonade B."/>
            <person name="Legrand L."/>
            <person name="Gill N."/>
            <person name="Kane N.C."/>
            <person name="Bowers J.E."/>
            <person name="Hubner S."/>
            <person name="Bellec A."/>
            <person name="Berard A."/>
            <person name="Berges H."/>
            <person name="Blanchet N."/>
            <person name="Boniface M.C."/>
            <person name="Brunel D."/>
            <person name="Catrice O."/>
            <person name="Chaidir N."/>
            <person name="Claudel C."/>
            <person name="Donnadieu C."/>
            <person name="Faraut T."/>
            <person name="Fievet G."/>
            <person name="Helmstetter N."/>
            <person name="King M."/>
            <person name="Knapp S.J."/>
            <person name="Lai Z."/>
            <person name="Le Paslier M.C."/>
            <person name="Lippi Y."/>
            <person name="Lorenzon L."/>
            <person name="Mandel J.R."/>
            <person name="Marage G."/>
            <person name="Marchand G."/>
            <person name="Marquand E."/>
            <person name="Bret-Mestries E."/>
            <person name="Morien E."/>
            <person name="Nambeesan S."/>
            <person name="Nguyen T."/>
            <person name="Pegot-Espagnet P."/>
            <person name="Pouilly N."/>
            <person name="Raftis F."/>
            <person name="Sallet E."/>
            <person name="Schiex T."/>
            <person name="Thomas J."/>
            <person name="Vandecasteele C."/>
            <person name="Vares D."/>
            <person name="Vear F."/>
            <person name="Vautrin S."/>
            <person name="Crespi M."/>
            <person name="Mangin B."/>
            <person name="Burke J.M."/>
            <person name="Salse J."/>
            <person name="Munos S."/>
            <person name="Vincourt P."/>
            <person name="Rieseberg L.H."/>
            <person name="Langlade N.B."/>
        </authorList>
    </citation>
    <scope>NUCLEOTIDE SEQUENCE</scope>
    <source>
        <tissue evidence="8">Leaves</tissue>
    </source>
</reference>